<proteinExistence type="inferred from homology"/>
<evidence type="ECO:0000256" key="1">
    <source>
        <dbReference type="ARBA" id="ARBA00003502"/>
    </source>
</evidence>
<dbReference type="Proteomes" id="UP000321304">
    <property type="component" value="Unassembled WGS sequence"/>
</dbReference>
<reference evidence="7 8" key="1">
    <citation type="submission" date="2019-06" db="EMBL/GenBank/DDBJ databases">
        <title>Genomic Encyclopedia of Type Strains, Phase IV (KMG-V): Genome sequencing to study the core and pangenomes of soil and plant-associated prokaryotes.</title>
        <authorList>
            <person name="Whitman W."/>
        </authorList>
    </citation>
    <scope>NUCLEOTIDE SEQUENCE [LARGE SCALE GENOMIC DNA]</scope>
    <source>
        <strain evidence="7 8">BR 10355</strain>
    </source>
</reference>
<dbReference type="GO" id="GO:0003700">
    <property type="term" value="F:DNA-binding transcription factor activity"/>
    <property type="evidence" value="ECO:0007669"/>
    <property type="project" value="InterPro"/>
</dbReference>
<evidence type="ECO:0000256" key="2">
    <source>
        <dbReference type="ARBA" id="ARBA00009437"/>
    </source>
</evidence>
<comment type="similarity">
    <text evidence="2">Belongs to the LysR transcriptional regulatory family.</text>
</comment>
<sequence length="312" mass="34085">MIRAVPMNAKLEPRRLHYFMEVLNSGSVRGAAGALGMDASAVSRALSLLEQEYGARLLERRGRGVAPTDAGQLLAAYLHRQQSERQALLAQMDSIRKVETGHIDVVTGEGYVDWLAKTSLCRFMQAHPKITISLDIGSTDEIVQQVVSERAHIGVLFNPPRDDRLCSHHSQPHPIKAMVPRGHPLIQLGRPLRLADLAPYPGAAMHPNYGLRQHIQAAEISEGVRLNFAFTTASFDALAHYVTAGLGYALVSRLAMTEADAAKVTALPLRNALLHRGRTHVVSRQGRTLPPAAMKLLRMMVGEMRAPASGAR</sequence>
<dbReference type="EMBL" id="VITY01000009">
    <property type="protein sequence ID" value="TWB94918.1"/>
    <property type="molecule type" value="Genomic_DNA"/>
</dbReference>
<evidence type="ECO:0000256" key="4">
    <source>
        <dbReference type="ARBA" id="ARBA00023125"/>
    </source>
</evidence>
<keyword evidence="5" id="KW-0804">Transcription</keyword>
<dbReference type="SUPFAM" id="SSF53850">
    <property type="entry name" value="Periplasmic binding protein-like II"/>
    <property type="match status" value="1"/>
</dbReference>
<dbReference type="Pfam" id="PF03466">
    <property type="entry name" value="LysR_substrate"/>
    <property type="match status" value="1"/>
</dbReference>
<dbReference type="GO" id="GO:0003677">
    <property type="term" value="F:DNA binding"/>
    <property type="evidence" value="ECO:0007669"/>
    <property type="project" value="UniProtKB-KW"/>
</dbReference>
<keyword evidence="4 7" id="KW-0238">DNA-binding</keyword>
<organism evidence="7 8">
    <name type="scientific">Bradyrhizobium macuxiense</name>
    <dbReference type="NCBI Taxonomy" id="1755647"/>
    <lineage>
        <taxon>Bacteria</taxon>
        <taxon>Pseudomonadati</taxon>
        <taxon>Pseudomonadota</taxon>
        <taxon>Alphaproteobacteria</taxon>
        <taxon>Hyphomicrobiales</taxon>
        <taxon>Nitrobacteraceae</taxon>
        <taxon>Bradyrhizobium</taxon>
    </lineage>
</organism>
<dbReference type="InterPro" id="IPR000847">
    <property type="entry name" value="LysR_HTH_N"/>
</dbReference>
<dbReference type="Gene3D" id="3.40.190.290">
    <property type="match status" value="1"/>
</dbReference>
<comment type="function">
    <text evidence="1">NodD regulates the expression of the nodABCFE genes which encode other nodulation proteins. NodD is also a negative regulator of its own expression. Binds flavonoids as inducers.</text>
</comment>
<dbReference type="InterPro" id="IPR036388">
    <property type="entry name" value="WH-like_DNA-bd_sf"/>
</dbReference>
<dbReference type="PANTHER" id="PTHR30419:SF8">
    <property type="entry name" value="NITROGEN ASSIMILATION TRANSCRIPTIONAL ACTIVATOR-RELATED"/>
    <property type="match status" value="1"/>
</dbReference>
<dbReference type="Pfam" id="PF00126">
    <property type="entry name" value="HTH_1"/>
    <property type="match status" value="1"/>
</dbReference>
<dbReference type="AlphaFoldDB" id="A0A560LH39"/>
<dbReference type="GO" id="GO:0005829">
    <property type="term" value="C:cytosol"/>
    <property type="evidence" value="ECO:0007669"/>
    <property type="project" value="TreeGrafter"/>
</dbReference>
<dbReference type="PANTHER" id="PTHR30419">
    <property type="entry name" value="HTH-TYPE TRANSCRIPTIONAL REGULATOR YBHD"/>
    <property type="match status" value="1"/>
</dbReference>
<dbReference type="SUPFAM" id="SSF46785">
    <property type="entry name" value="Winged helix' DNA-binding domain"/>
    <property type="match status" value="1"/>
</dbReference>
<protein>
    <submittedName>
        <fullName evidence="7">DNA-binding transcriptional LysR family regulator</fullName>
    </submittedName>
</protein>
<keyword evidence="3" id="KW-0805">Transcription regulation</keyword>
<comment type="caution">
    <text evidence="7">The sequence shown here is derived from an EMBL/GenBank/DDBJ whole genome shotgun (WGS) entry which is preliminary data.</text>
</comment>
<dbReference type="InterPro" id="IPR036390">
    <property type="entry name" value="WH_DNA-bd_sf"/>
</dbReference>
<evidence type="ECO:0000256" key="5">
    <source>
        <dbReference type="ARBA" id="ARBA00023163"/>
    </source>
</evidence>
<evidence type="ECO:0000313" key="7">
    <source>
        <dbReference type="EMBL" id="TWB94918.1"/>
    </source>
</evidence>
<dbReference type="InterPro" id="IPR005119">
    <property type="entry name" value="LysR_subst-bd"/>
</dbReference>
<dbReference type="Gene3D" id="1.10.10.10">
    <property type="entry name" value="Winged helix-like DNA-binding domain superfamily/Winged helix DNA-binding domain"/>
    <property type="match status" value="1"/>
</dbReference>
<dbReference type="InterPro" id="IPR050950">
    <property type="entry name" value="HTH-type_LysR_regulators"/>
</dbReference>
<evidence type="ECO:0000313" key="8">
    <source>
        <dbReference type="Proteomes" id="UP000321304"/>
    </source>
</evidence>
<keyword evidence="8" id="KW-1185">Reference proteome</keyword>
<name>A0A560LH39_9BRAD</name>
<dbReference type="PROSITE" id="PS50931">
    <property type="entry name" value="HTH_LYSR"/>
    <property type="match status" value="1"/>
</dbReference>
<evidence type="ECO:0000259" key="6">
    <source>
        <dbReference type="PROSITE" id="PS50931"/>
    </source>
</evidence>
<feature type="domain" description="HTH lysR-type" evidence="6">
    <location>
        <begin position="11"/>
        <end position="68"/>
    </location>
</feature>
<gene>
    <name evidence="7" type="ORF">FBZ93_109358</name>
</gene>
<evidence type="ECO:0000256" key="3">
    <source>
        <dbReference type="ARBA" id="ARBA00023015"/>
    </source>
</evidence>
<accession>A0A560LH39</accession>